<name>A0AAV7LZ28_PLEWA</name>
<keyword evidence="2" id="KW-1185">Reference proteome</keyword>
<protein>
    <submittedName>
        <fullName evidence="1">Uncharacterized protein</fullName>
    </submittedName>
</protein>
<gene>
    <name evidence="1" type="ORF">NDU88_000773</name>
</gene>
<evidence type="ECO:0000313" key="1">
    <source>
        <dbReference type="EMBL" id="KAJ1095614.1"/>
    </source>
</evidence>
<accession>A0AAV7LZ28</accession>
<organism evidence="1 2">
    <name type="scientific">Pleurodeles waltl</name>
    <name type="common">Iberian ribbed newt</name>
    <dbReference type="NCBI Taxonomy" id="8319"/>
    <lineage>
        <taxon>Eukaryota</taxon>
        <taxon>Metazoa</taxon>
        <taxon>Chordata</taxon>
        <taxon>Craniata</taxon>
        <taxon>Vertebrata</taxon>
        <taxon>Euteleostomi</taxon>
        <taxon>Amphibia</taxon>
        <taxon>Batrachia</taxon>
        <taxon>Caudata</taxon>
        <taxon>Salamandroidea</taxon>
        <taxon>Salamandridae</taxon>
        <taxon>Pleurodelinae</taxon>
        <taxon>Pleurodeles</taxon>
    </lineage>
</organism>
<dbReference type="Proteomes" id="UP001066276">
    <property type="component" value="Chromosome 10"/>
</dbReference>
<feature type="non-terminal residue" evidence="1">
    <location>
        <position position="1"/>
    </location>
</feature>
<reference evidence="1" key="1">
    <citation type="journal article" date="2022" name="bioRxiv">
        <title>Sequencing and chromosome-scale assembly of the giantPleurodeles waltlgenome.</title>
        <authorList>
            <person name="Brown T."/>
            <person name="Elewa A."/>
            <person name="Iarovenko S."/>
            <person name="Subramanian E."/>
            <person name="Araus A.J."/>
            <person name="Petzold A."/>
            <person name="Susuki M."/>
            <person name="Suzuki K.-i.T."/>
            <person name="Hayashi T."/>
            <person name="Toyoda A."/>
            <person name="Oliveira C."/>
            <person name="Osipova E."/>
            <person name="Leigh N.D."/>
            <person name="Simon A."/>
            <person name="Yun M.H."/>
        </authorList>
    </citation>
    <scope>NUCLEOTIDE SEQUENCE</scope>
    <source>
        <strain evidence="1">20211129_DDA</strain>
        <tissue evidence="1">Liver</tissue>
    </source>
</reference>
<comment type="caution">
    <text evidence="1">The sequence shown here is derived from an EMBL/GenBank/DDBJ whole genome shotgun (WGS) entry which is preliminary data.</text>
</comment>
<sequence length="88" mass="9247">AQVSKGCLLMCASRNLGTGYEAGFRDLNELVGRYPAVGAFSEGGIRPSSGLLFGGQISEPALMASPFPCDLWCTRLARGKHTGRTVLG</sequence>
<dbReference type="AlphaFoldDB" id="A0AAV7LZ28"/>
<evidence type="ECO:0000313" key="2">
    <source>
        <dbReference type="Proteomes" id="UP001066276"/>
    </source>
</evidence>
<proteinExistence type="predicted"/>
<feature type="non-terminal residue" evidence="1">
    <location>
        <position position="88"/>
    </location>
</feature>
<dbReference type="EMBL" id="JANPWB010000014">
    <property type="protein sequence ID" value="KAJ1095614.1"/>
    <property type="molecule type" value="Genomic_DNA"/>
</dbReference>